<dbReference type="ExpressionAtlas" id="A0A6I8UHM1">
    <property type="expression patterns" value="baseline"/>
</dbReference>
<proteinExistence type="inferred from homology"/>
<dbReference type="SUPFAM" id="SSF47565">
    <property type="entry name" value="Insect pheromone/odorant-binding proteins"/>
    <property type="match status" value="1"/>
</dbReference>
<dbReference type="PANTHER" id="PTHR11857:SF43">
    <property type="entry name" value="GEO07291P1-RELATED"/>
    <property type="match status" value="1"/>
</dbReference>
<sequence length="158" mass="17994">MLPGNWMTTLVLVIACAGGWLVGLAAADGDEEEASMTLEEVVELIEPFGENCKPKPEKENIVEMIKNKPDAKYETKCFRHCMLEQFELMPEGELKYNEDKTLEMMNMMFPDKEEHSPRIIKGCNDQAGTDKCEVAHDIAMCMLREMRVSGYKIPEIKE</sequence>
<dbReference type="GO" id="GO:0005615">
    <property type="term" value="C:extracellular space"/>
    <property type="evidence" value="ECO:0007669"/>
    <property type="project" value="TreeGrafter"/>
</dbReference>
<protein>
    <submittedName>
        <fullName evidence="8">Uncharacterized protein Obp19b</fullName>
    </submittedName>
</protein>
<evidence type="ECO:0000256" key="4">
    <source>
        <dbReference type="ARBA" id="ARBA00022729"/>
    </source>
</evidence>
<dbReference type="InParanoid" id="A0A6I8UHM1"/>
<dbReference type="InterPro" id="IPR036728">
    <property type="entry name" value="PBP_GOBP_sf"/>
</dbReference>
<dbReference type="Proteomes" id="UP000001819">
    <property type="component" value="Chromosome X"/>
</dbReference>
<dbReference type="Pfam" id="PF01395">
    <property type="entry name" value="PBP_GOBP"/>
    <property type="match status" value="1"/>
</dbReference>
<dbReference type="PANTHER" id="PTHR11857">
    <property type="entry name" value="ODORANT BINDING PROTEIN-RELATED"/>
    <property type="match status" value="1"/>
</dbReference>
<keyword evidence="5" id="KW-1015">Disulfide bond</keyword>
<feature type="signal peptide" evidence="6">
    <location>
        <begin position="1"/>
        <end position="27"/>
    </location>
</feature>
<keyword evidence="4 6" id="KW-0732">Signal</keyword>
<evidence type="ECO:0000256" key="3">
    <source>
        <dbReference type="ARBA" id="ARBA00022525"/>
    </source>
</evidence>
<dbReference type="CDD" id="cd23992">
    <property type="entry name" value="PBP_GOBP"/>
    <property type="match status" value="1"/>
</dbReference>
<comment type="similarity">
    <text evidence="2">Belongs to the PBP/GOBP family.</text>
</comment>
<comment type="subcellular location">
    <subcellularLocation>
        <location evidence="1">Secreted</location>
    </subcellularLocation>
</comment>
<dbReference type="GO" id="GO:0005549">
    <property type="term" value="F:odorant binding"/>
    <property type="evidence" value="ECO:0007669"/>
    <property type="project" value="InterPro"/>
</dbReference>
<evidence type="ECO:0000256" key="1">
    <source>
        <dbReference type="ARBA" id="ARBA00004613"/>
    </source>
</evidence>
<dbReference type="KEGG" id="dpo:4815713"/>
<dbReference type="SMART" id="SM00708">
    <property type="entry name" value="PhBP"/>
    <property type="match status" value="1"/>
</dbReference>
<dbReference type="GO" id="GO:0007608">
    <property type="term" value="P:sensory perception of smell"/>
    <property type="evidence" value="ECO:0007669"/>
    <property type="project" value="TreeGrafter"/>
</dbReference>
<gene>
    <name evidence="8" type="primary">Obp19b</name>
</gene>
<evidence type="ECO:0000256" key="5">
    <source>
        <dbReference type="ARBA" id="ARBA00023157"/>
    </source>
</evidence>
<evidence type="ECO:0000256" key="2">
    <source>
        <dbReference type="ARBA" id="ARBA00008098"/>
    </source>
</evidence>
<reference evidence="8" key="1">
    <citation type="submission" date="2025-08" db="UniProtKB">
        <authorList>
            <consortium name="RefSeq"/>
        </authorList>
    </citation>
    <scope>IDENTIFICATION</scope>
    <source>
        <strain evidence="8">MV-25-SWS-2005</strain>
        <tissue evidence="8">Whole body</tissue>
    </source>
</reference>
<feature type="chain" id="PRO_5026161627" evidence="6">
    <location>
        <begin position="28"/>
        <end position="158"/>
    </location>
</feature>
<dbReference type="RefSeq" id="XP_001355622.3">
    <property type="nucleotide sequence ID" value="XM_001355586.4"/>
</dbReference>
<dbReference type="FunCoup" id="A0A6I8UHM1">
    <property type="interactions" value="40"/>
</dbReference>
<dbReference type="InterPro" id="IPR006170">
    <property type="entry name" value="PBP/GOBP"/>
</dbReference>
<evidence type="ECO:0000256" key="6">
    <source>
        <dbReference type="SAM" id="SignalP"/>
    </source>
</evidence>
<organism evidence="7 8">
    <name type="scientific">Drosophila pseudoobscura pseudoobscura</name>
    <name type="common">Fruit fly</name>
    <dbReference type="NCBI Taxonomy" id="46245"/>
    <lineage>
        <taxon>Eukaryota</taxon>
        <taxon>Metazoa</taxon>
        <taxon>Ecdysozoa</taxon>
        <taxon>Arthropoda</taxon>
        <taxon>Hexapoda</taxon>
        <taxon>Insecta</taxon>
        <taxon>Pterygota</taxon>
        <taxon>Neoptera</taxon>
        <taxon>Endopterygota</taxon>
        <taxon>Diptera</taxon>
        <taxon>Brachycera</taxon>
        <taxon>Muscomorpha</taxon>
        <taxon>Ephydroidea</taxon>
        <taxon>Drosophilidae</taxon>
        <taxon>Drosophila</taxon>
        <taxon>Sophophora</taxon>
    </lineage>
</organism>
<name>A0A6I8UHM1_DROPS</name>
<evidence type="ECO:0000313" key="7">
    <source>
        <dbReference type="Proteomes" id="UP000001819"/>
    </source>
</evidence>
<dbReference type="Gene3D" id="1.10.238.20">
    <property type="entry name" value="Pheromone/general odorant binding protein domain"/>
    <property type="match status" value="1"/>
</dbReference>
<evidence type="ECO:0000313" key="8">
    <source>
        <dbReference type="RefSeq" id="XP_001355622.3"/>
    </source>
</evidence>
<accession>A0A6I8UHM1</accession>
<dbReference type="AlphaFoldDB" id="A0A6I8UHM1"/>
<keyword evidence="7" id="KW-1185">Reference proteome</keyword>
<keyword evidence="3" id="KW-0964">Secreted</keyword>